<dbReference type="EMBL" id="JBBWUH010000001">
    <property type="protein sequence ID" value="KAK8177444.1"/>
    <property type="molecule type" value="Genomic_DNA"/>
</dbReference>
<reference evidence="1 2" key="1">
    <citation type="journal article" date="2022" name="G3 (Bethesda)">
        <title>Enemy or ally: a genomic approach to elucidate the lifestyle of Phyllosticta citrichinaensis.</title>
        <authorList>
            <person name="Buijs V.A."/>
            <person name="Groenewald J.Z."/>
            <person name="Haridas S."/>
            <person name="LaButti K.M."/>
            <person name="Lipzen A."/>
            <person name="Martin F.M."/>
            <person name="Barry K."/>
            <person name="Grigoriev I.V."/>
            <person name="Crous P.W."/>
            <person name="Seidl M.F."/>
        </authorList>
    </citation>
    <scope>NUCLEOTIDE SEQUENCE [LARGE SCALE GENOMIC DNA]</scope>
    <source>
        <strain evidence="1 2">CBS 129764</strain>
    </source>
</reference>
<proteinExistence type="predicted"/>
<dbReference type="Proteomes" id="UP001456524">
    <property type="component" value="Unassembled WGS sequence"/>
</dbReference>
<accession>A0ABR1Y6A5</accession>
<protein>
    <submittedName>
        <fullName evidence="1">Uncharacterized protein</fullName>
    </submittedName>
</protein>
<name>A0ABR1Y6A5_9PEZI</name>
<keyword evidence="2" id="KW-1185">Reference proteome</keyword>
<sequence>MSFTRSSNLQHDNGAAINLARGRAADFIDRPLEDGEEFDRAAMGTIDEDSDDDAIDSEYEESYDDDFGPLEPHARSKSAMKFIDLLRKRISELPGRGTWSGLVSAQRQAVFLFVAAKRACEYNDPIARWYDRWYEDLEHYRNDIVIQGIPDRDVNMLELANRIYNDTIDEVDSLSIEDGNLFSSWGAVKVLQVYCLVFCAKHLREVARIEPSRVMAFSGIQTAVMRRAVDLDDEFAEQVLLQM</sequence>
<evidence type="ECO:0000313" key="1">
    <source>
        <dbReference type="EMBL" id="KAK8177444.1"/>
    </source>
</evidence>
<evidence type="ECO:0000313" key="2">
    <source>
        <dbReference type="Proteomes" id="UP001456524"/>
    </source>
</evidence>
<comment type="caution">
    <text evidence="1">The sequence shown here is derived from an EMBL/GenBank/DDBJ whole genome shotgun (WGS) entry which is preliminary data.</text>
</comment>
<gene>
    <name evidence="1" type="ORF">IWX90DRAFT_482435</name>
</gene>
<organism evidence="1 2">
    <name type="scientific">Phyllosticta citrichinensis</name>
    <dbReference type="NCBI Taxonomy" id="1130410"/>
    <lineage>
        <taxon>Eukaryota</taxon>
        <taxon>Fungi</taxon>
        <taxon>Dikarya</taxon>
        <taxon>Ascomycota</taxon>
        <taxon>Pezizomycotina</taxon>
        <taxon>Dothideomycetes</taxon>
        <taxon>Dothideomycetes incertae sedis</taxon>
        <taxon>Botryosphaeriales</taxon>
        <taxon>Phyllostictaceae</taxon>
        <taxon>Phyllosticta</taxon>
    </lineage>
</organism>